<accession>A0ABW0YXD0</accession>
<dbReference type="RefSeq" id="WP_390316491.1">
    <property type="nucleotide sequence ID" value="NZ_JBHSPB010000007.1"/>
</dbReference>
<proteinExistence type="predicted"/>
<keyword evidence="1" id="KW-1133">Transmembrane helix</keyword>
<evidence type="ECO:0000313" key="3">
    <source>
        <dbReference type="EMBL" id="MFC5721259.1"/>
    </source>
</evidence>
<keyword evidence="1" id="KW-0472">Membrane</keyword>
<dbReference type="EMBL" id="JBHSPB010000007">
    <property type="protein sequence ID" value="MFC5721259.1"/>
    <property type="molecule type" value="Genomic_DNA"/>
</dbReference>
<comment type="caution">
    <text evidence="3">The sequence shown here is derived from an EMBL/GenBank/DDBJ whole genome shotgun (WGS) entry which is preliminary data.</text>
</comment>
<evidence type="ECO:0008006" key="5">
    <source>
        <dbReference type="Google" id="ProtNLM"/>
    </source>
</evidence>
<dbReference type="Proteomes" id="UP001596083">
    <property type="component" value="Unassembled WGS sequence"/>
</dbReference>
<gene>
    <name evidence="3" type="ORF">ACFP1Z_13895</name>
</gene>
<keyword evidence="2" id="KW-0732">Signal</keyword>
<organism evidence="3 4">
    <name type="scientific">Streptomyces gamaensis</name>
    <dbReference type="NCBI Taxonomy" id="1763542"/>
    <lineage>
        <taxon>Bacteria</taxon>
        <taxon>Bacillati</taxon>
        <taxon>Actinomycetota</taxon>
        <taxon>Actinomycetes</taxon>
        <taxon>Kitasatosporales</taxon>
        <taxon>Streptomycetaceae</taxon>
        <taxon>Streptomyces</taxon>
    </lineage>
</organism>
<keyword evidence="1" id="KW-0812">Transmembrane</keyword>
<feature type="transmembrane region" description="Helical" evidence="1">
    <location>
        <begin position="35"/>
        <end position="52"/>
    </location>
</feature>
<evidence type="ECO:0000256" key="1">
    <source>
        <dbReference type="SAM" id="Phobius"/>
    </source>
</evidence>
<name>A0ABW0YXD0_9ACTN</name>
<feature type="chain" id="PRO_5047382530" description="Secreted protein" evidence="2">
    <location>
        <begin position="26"/>
        <end position="60"/>
    </location>
</feature>
<keyword evidence="4" id="KW-1185">Reference proteome</keyword>
<evidence type="ECO:0000256" key="2">
    <source>
        <dbReference type="SAM" id="SignalP"/>
    </source>
</evidence>
<evidence type="ECO:0000313" key="4">
    <source>
        <dbReference type="Proteomes" id="UP001596083"/>
    </source>
</evidence>
<feature type="signal peptide" evidence="2">
    <location>
        <begin position="1"/>
        <end position="25"/>
    </location>
</feature>
<sequence>MDRTVRTRITLAATLPTALCTAAVAAGTQAEGLLYAAPVALTVQAAVTYVRLGRREAARK</sequence>
<protein>
    <recommendedName>
        <fullName evidence="5">Secreted protein</fullName>
    </recommendedName>
</protein>
<reference evidence="4" key="1">
    <citation type="journal article" date="2019" name="Int. J. Syst. Evol. Microbiol.">
        <title>The Global Catalogue of Microorganisms (GCM) 10K type strain sequencing project: providing services to taxonomists for standard genome sequencing and annotation.</title>
        <authorList>
            <consortium name="The Broad Institute Genomics Platform"/>
            <consortium name="The Broad Institute Genome Sequencing Center for Infectious Disease"/>
            <person name="Wu L."/>
            <person name="Ma J."/>
        </authorList>
    </citation>
    <scope>NUCLEOTIDE SEQUENCE [LARGE SCALE GENOMIC DNA]</scope>
    <source>
        <strain evidence="4">CGMCC 4.7304</strain>
    </source>
</reference>